<gene>
    <name evidence="1" type="ORF">KOR34_38920</name>
</gene>
<keyword evidence="2" id="KW-1185">Reference proteome</keyword>
<dbReference type="AlphaFoldDB" id="A0A5C5V6A3"/>
<evidence type="ECO:0000313" key="2">
    <source>
        <dbReference type="Proteomes" id="UP000316714"/>
    </source>
</evidence>
<name>A0A5C5V6A3_9BACT</name>
<dbReference type="NCBIfam" id="NF006155">
    <property type="entry name" value="PRK08298.1"/>
    <property type="match status" value="1"/>
</dbReference>
<dbReference type="InterPro" id="IPR016193">
    <property type="entry name" value="Cytidine_deaminase-like"/>
</dbReference>
<dbReference type="Proteomes" id="UP000316714">
    <property type="component" value="Unassembled WGS sequence"/>
</dbReference>
<comment type="caution">
    <text evidence="1">The sequence shown here is derived from an EMBL/GenBank/DDBJ whole genome shotgun (WGS) entry which is preliminary data.</text>
</comment>
<dbReference type="Gene3D" id="3.40.140.10">
    <property type="entry name" value="Cytidine Deaminase, domain 2"/>
    <property type="match status" value="1"/>
</dbReference>
<reference evidence="1 2" key="1">
    <citation type="submission" date="2019-02" db="EMBL/GenBank/DDBJ databases">
        <title>Deep-cultivation of Planctomycetes and their phenomic and genomic characterization uncovers novel biology.</title>
        <authorList>
            <person name="Wiegand S."/>
            <person name="Jogler M."/>
            <person name="Boedeker C."/>
            <person name="Pinto D."/>
            <person name="Vollmers J."/>
            <person name="Rivas-Marin E."/>
            <person name="Kohn T."/>
            <person name="Peeters S.H."/>
            <person name="Heuer A."/>
            <person name="Rast P."/>
            <person name="Oberbeckmann S."/>
            <person name="Bunk B."/>
            <person name="Jeske O."/>
            <person name="Meyerdierks A."/>
            <person name="Storesund J.E."/>
            <person name="Kallscheuer N."/>
            <person name="Luecker S."/>
            <person name="Lage O.M."/>
            <person name="Pohl T."/>
            <person name="Merkel B.J."/>
            <person name="Hornburger P."/>
            <person name="Mueller R.-W."/>
            <person name="Bruemmer F."/>
            <person name="Labrenz M."/>
            <person name="Spormann A.M."/>
            <person name="Op Den Camp H."/>
            <person name="Overmann J."/>
            <person name="Amann R."/>
            <person name="Jetten M.S.M."/>
            <person name="Mascher T."/>
            <person name="Medema M.H."/>
            <person name="Devos D.P."/>
            <person name="Kaster A.-K."/>
            <person name="Ovreas L."/>
            <person name="Rohde M."/>
            <person name="Galperin M.Y."/>
            <person name="Jogler C."/>
        </authorList>
    </citation>
    <scope>NUCLEOTIDE SEQUENCE [LARGE SCALE GENOMIC DNA]</scope>
    <source>
        <strain evidence="1 2">KOR34</strain>
    </source>
</reference>
<proteinExistence type="predicted"/>
<dbReference type="RefSeq" id="WP_146567182.1">
    <property type="nucleotide sequence ID" value="NZ_SIHJ01000002.1"/>
</dbReference>
<dbReference type="GO" id="GO:0003824">
    <property type="term" value="F:catalytic activity"/>
    <property type="evidence" value="ECO:0007669"/>
    <property type="project" value="InterPro"/>
</dbReference>
<dbReference type="SUPFAM" id="SSF53927">
    <property type="entry name" value="Cytidine deaminase-like"/>
    <property type="match status" value="1"/>
</dbReference>
<accession>A0A5C5V6A3</accession>
<sequence>MALDQELVDAAIAQAAARFPAGNGGAAALRLADGQILTSVCLETPNEAVNLCHETGAICEAYRRKATVAASVCVSREAPDAPFLILTPCGVCQERLATWGPDVVAAVPAPGDATRWQAKTLRELQPHYWRNIFL</sequence>
<dbReference type="EMBL" id="SIHJ01000002">
    <property type="protein sequence ID" value="TWT34056.1"/>
    <property type="molecule type" value="Genomic_DNA"/>
</dbReference>
<organism evidence="1 2">
    <name type="scientific">Posidoniimonas corsicana</name>
    <dbReference type="NCBI Taxonomy" id="1938618"/>
    <lineage>
        <taxon>Bacteria</taxon>
        <taxon>Pseudomonadati</taxon>
        <taxon>Planctomycetota</taxon>
        <taxon>Planctomycetia</taxon>
        <taxon>Pirellulales</taxon>
        <taxon>Lacipirellulaceae</taxon>
        <taxon>Posidoniimonas</taxon>
    </lineage>
</organism>
<protein>
    <submittedName>
        <fullName evidence="1">Cytidine deaminase</fullName>
    </submittedName>
</protein>
<dbReference type="CDD" id="cd01283">
    <property type="entry name" value="cytidine_deaminase"/>
    <property type="match status" value="1"/>
</dbReference>
<evidence type="ECO:0000313" key="1">
    <source>
        <dbReference type="EMBL" id="TWT34056.1"/>
    </source>
</evidence>
<dbReference type="OrthoDB" id="9799092at2"/>